<dbReference type="InterPro" id="IPR009081">
    <property type="entry name" value="PP-bd_ACP"/>
</dbReference>
<name>A0A7D5V9E2_9NEIS</name>
<dbReference type="PROSITE" id="PS50075">
    <property type="entry name" value="CARRIER"/>
    <property type="match status" value="1"/>
</dbReference>
<dbReference type="GO" id="GO:0000036">
    <property type="term" value="F:acyl carrier activity"/>
    <property type="evidence" value="ECO:0007669"/>
    <property type="project" value="TreeGrafter"/>
</dbReference>
<protein>
    <recommendedName>
        <fullName evidence="3">Carrier domain-containing protein</fullName>
    </recommendedName>
</protein>
<proteinExistence type="predicted"/>
<dbReference type="AlphaFoldDB" id="A0A7D5V9E2"/>
<dbReference type="SUPFAM" id="SSF47336">
    <property type="entry name" value="ACP-like"/>
    <property type="match status" value="1"/>
</dbReference>
<accession>A0A7D5V9E2</accession>
<dbReference type="InterPro" id="IPR003231">
    <property type="entry name" value="ACP"/>
</dbReference>
<gene>
    <name evidence="4" type="ORF">HZU75_04675</name>
</gene>
<dbReference type="PANTHER" id="PTHR20863:SF76">
    <property type="entry name" value="CARRIER DOMAIN-CONTAINING PROTEIN"/>
    <property type="match status" value="1"/>
</dbReference>
<evidence type="ECO:0000313" key="5">
    <source>
        <dbReference type="Proteomes" id="UP000510822"/>
    </source>
</evidence>
<dbReference type="InterPro" id="IPR036736">
    <property type="entry name" value="ACP-like_sf"/>
</dbReference>
<dbReference type="KEGG" id="cfon:HZU75_04675"/>
<dbReference type="GO" id="GO:0000035">
    <property type="term" value="F:acyl binding"/>
    <property type="evidence" value="ECO:0007669"/>
    <property type="project" value="TreeGrafter"/>
</dbReference>
<dbReference type="PANTHER" id="PTHR20863">
    <property type="entry name" value="ACYL CARRIER PROTEIN"/>
    <property type="match status" value="1"/>
</dbReference>
<dbReference type="Proteomes" id="UP000510822">
    <property type="component" value="Chromosome"/>
</dbReference>
<sequence length="88" mass="9731">MGLDTVELVICIEKEFAIHIADQDAAQIFTVGQLCAYIELCQFTAHGFAVASQDSIYRRVVQILVGEFGIPAKKINRSARFIDDLGLD</sequence>
<evidence type="ECO:0000313" key="4">
    <source>
        <dbReference type="EMBL" id="QLI80880.1"/>
    </source>
</evidence>
<dbReference type="GO" id="GO:0016020">
    <property type="term" value="C:membrane"/>
    <property type="evidence" value="ECO:0007669"/>
    <property type="project" value="GOC"/>
</dbReference>
<reference evidence="4 5" key="1">
    <citation type="journal article" date="2016" name="Int. J. Syst. Evol. Microbiol.">
        <title>Chitinibacter fontanus sp. nov., isolated from a spring.</title>
        <authorList>
            <person name="Sheu S.Y."/>
            <person name="Li Y.S."/>
            <person name="Young C.C."/>
            <person name="Chen W.M."/>
        </authorList>
    </citation>
    <scope>NUCLEOTIDE SEQUENCE [LARGE SCALE GENOMIC DNA]</scope>
    <source>
        <strain evidence="4 5">STM-7</strain>
    </source>
</reference>
<feature type="domain" description="Carrier" evidence="3">
    <location>
        <begin position="1"/>
        <end position="42"/>
    </location>
</feature>
<dbReference type="GO" id="GO:0005829">
    <property type="term" value="C:cytosol"/>
    <property type="evidence" value="ECO:0007669"/>
    <property type="project" value="TreeGrafter"/>
</dbReference>
<evidence type="ECO:0000256" key="1">
    <source>
        <dbReference type="ARBA" id="ARBA00022450"/>
    </source>
</evidence>
<dbReference type="GO" id="GO:0009245">
    <property type="term" value="P:lipid A biosynthetic process"/>
    <property type="evidence" value="ECO:0007669"/>
    <property type="project" value="TreeGrafter"/>
</dbReference>
<evidence type="ECO:0000256" key="2">
    <source>
        <dbReference type="ARBA" id="ARBA00022553"/>
    </source>
</evidence>
<dbReference type="EMBL" id="CP058952">
    <property type="protein sequence ID" value="QLI80880.1"/>
    <property type="molecule type" value="Genomic_DNA"/>
</dbReference>
<dbReference type="RefSeq" id="WP_180308014.1">
    <property type="nucleotide sequence ID" value="NZ_CP058952.1"/>
</dbReference>
<keyword evidence="5" id="KW-1185">Reference proteome</keyword>
<keyword evidence="2" id="KW-0597">Phosphoprotein</keyword>
<dbReference type="Gene3D" id="1.10.1200.10">
    <property type="entry name" value="ACP-like"/>
    <property type="match status" value="2"/>
</dbReference>
<evidence type="ECO:0000259" key="3">
    <source>
        <dbReference type="PROSITE" id="PS50075"/>
    </source>
</evidence>
<organism evidence="4 5">
    <name type="scientific">Chitinibacter fontanus</name>
    <dbReference type="NCBI Taxonomy" id="1737446"/>
    <lineage>
        <taxon>Bacteria</taxon>
        <taxon>Pseudomonadati</taxon>
        <taxon>Pseudomonadota</taxon>
        <taxon>Betaproteobacteria</taxon>
        <taxon>Neisseriales</taxon>
        <taxon>Chitinibacteraceae</taxon>
        <taxon>Chitinibacter</taxon>
    </lineage>
</organism>
<keyword evidence="1" id="KW-0596">Phosphopantetheine</keyword>